<reference evidence="3 4" key="1">
    <citation type="submission" date="2016-12" db="EMBL/GenBank/DDBJ databases">
        <authorList>
            <person name="Song W.-J."/>
            <person name="Kurnit D.M."/>
        </authorList>
    </citation>
    <scope>NUCLEOTIDE SEQUENCE [LARGE SCALE GENOMIC DNA]</scope>
    <source>
        <strain evidence="3 4">CGB1038-1_S1</strain>
    </source>
</reference>
<evidence type="ECO:0000256" key="1">
    <source>
        <dbReference type="SAM" id="MobiDB-lite"/>
    </source>
</evidence>
<accession>A0A1V2UCS2</accession>
<name>A0A1V2UCS2_ENTMU</name>
<evidence type="ECO:0008006" key="6">
    <source>
        <dbReference type="Google" id="ProtNLM"/>
    </source>
</evidence>
<feature type="region of interest" description="Disordered" evidence="1">
    <location>
        <begin position="139"/>
        <end position="172"/>
    </location>
</feature>
<proteinExistence type="predicted"/>
<evidence type="ECO:0000313" key="3">
    <source>
        <dbReference type="EMBL" id="ONN41097.1"/>
    </source>
</evidence>
<evidence type="ECO:0000313" key="4">
    <source>
        <dbReference type="Proteomes" id="UP000189299"/>
    </source>
</evidence>
<comment type="caution">
    <text evidence="3">The sequence shown here is derived from an EMBL/GenBank/DDBJ whole genome shotgun (WGS) entry which is preliminary data.</text>
</comment>
<dbReference type="OrthoDB" id="2288114at2"/>
<dbReference type="EMBL" id="JABCAG010000046">
    <property type="protein sequence ID" value="NMP59346.1"/>
    <property type="molecule type" value="Genomic_DNA"/>
</dbReference>
<dbReference type="RefSeq" id="WP_023520360.1">
    <property type="nucleotide sequence ID" value="NZ_CABMMO010000016.1"/>
</dbReference>
<dbReference type="Proteomes" id="UP000189299">
    <property type="component" value="Unassembled WGS sequence"/>
</dbReference>
<dbReference type="AlphaFoldDB" id="A0A1V2UCS2"/>
<reference evidence="2 5" key="2">
    <citation type="submission" date="2020-04" db="EMBL/GenBank/DDBJ databases">
        <authorList>
            <person name="Abaymova A."/>
            <person name="Teymurazov M."/>
            <person name="Tazyna O."/>
            <person name="Chatushin Y."/>
            <person name="Svetoch E."/>
            <person name="Pereligyn V."/>
            <person name="Pohylenko V."/>
            <person name="Platonov M."/>
            <person name="Kartsev N."/>
            <person name="Skryabin Y."/>
            <person name="Sizova A."/>
            <person name="Solomentsev V."/>
            <person name="Kislichkina A."/>
            <person name="Bogun A."/>
        </authorList>
    </citation>
    <scope>NUCLEOTIDE SEQUENCE [LARGE SCALE GENOMIC DNA]</scope>
    <source>
        <strain evidence="2">SCPM-O-B-8398</strain>
        <strain evidence="5">SCPM-O-B-8398 (E28)</strain>
    </source>
</reference>
<sequence length="172" mass="18328">MKNVNSERGHFIAPFTNIATPPTEAAWVELADGIEDISDATTETTEEKAYYNGVKTNMVNSVSGAYNVSGDYDSEDKAQKIIADMKYKTGIGRKVWHRVVSADKTKQWTGHATVTDIVAGSGAADATEDFSCTITFDATPTEGVPGSGGNNADVSLNSAPTNTKANKKEETK</sequence>
<evidence type="ECO:0000313" key="5">
    <source>
        <dbReference type="Proteomes" id="UP000557857"/>
    </source>
</evidence>
<protein>
    <recommendedName>
        <fullName evidence="6">Phage tail protein</fullName>
    </recommendedName>
</protein>
<dbReference type="Proteomes" id="UP000557857">
    <property type="component" value="Unassembled WGS sequence"/>
</dbReference>
<dbReference type="NCBIfam" id="NF047353">
    <property type="entry name" value="tube_lmo2291"/>
    <property type="match status" value="1"/>
</dbReference>
<evidence type="ECO:0000313" key="2">
    <source>
        <dbReference type="EMBL" id="NMP59346.1"/>
    </source>
</evidence>
<organism evidence="3 4">
    <name type="scientific">Enterococcus mundtii</name>
    <dbReference type="NCBI Taxonomy" id="53346"/>
    <lineage>
        <taxon>Bacteria</taxon>
        <taxon>Bacillati</taxon>
        <taxon>Bacillota</taxon>
        <taxon>Bacilli</taxon>
        <taxon>Lactobacillales</taxon>
        <taxon>Enterococcaceae</taxon>
        <taxon>Enterococcus</taxon>
    </lineage>
</organism>
<feature type="compositionally biased region" description="Polar residues" evidence="1">
    <location>
        <begin position="150"/>
        <end position="160"/>
    </location>
</feature>
<dbReference type="EMBL" id="MSTR01000016">
    <property type="protein sequence ID" value="ONN41097.1"/>
    <property type="molecule type" value="Genomic_DNA"/>
</dbReference>
<gene>
    <name evidence="3" type="ORF">BTN92_13575</name>
    <name evidence="2" type="ORF">HI921_12880</name>
</gene>